<evidence type="ECO:0000313" key="2">
    <source>
        <dbReference type="Proteomes" id="UP000231456"/>
    </source>
</evidence>
<comment type="caution">
    <text evidence="1">The sequence shown here is derived from an EMBL/GenBank/DDBJ whole genome shotgun (WGS) entry which is preliminary data.</text>
</comment>
<organism evidence="1 2">
    <name type="scientific">Candidatus Magasanikbacteria bacterium CG_4_9_14_0_2_um_filter_42_11</name>
    <dbReference type="NCBI Taxonomy" id="1974643"/>
    <lineage>
        <taxon>Bacteria</taxon>
        <taxon>Candidatus Magasanikiibacteriota</taxon>
    </lineage>
</organism>
<gene>
    <name evidence="1" type="ORF">CO030_01385</name>
</gene>
<reference evidence="2" key="1">
    <citation type="submission" date="2017-09" db="EMBL/GenBank/DDBJ databases">
        <title>Depth-based differentiation of microbial function through sediment-hosted aquifers and enrichment of novel symbionts in the deep terrestrial subsurface.</title>
        <authorList>
            <person name="Probst A.J."/>
            <person name="Ladd B."/>
            <person name="Jarett J.K."/>
            <person name="Geller-Mcgrath D.E."/>
            <person name="Sieber C.M.K."/>
            <person name="Emerson J.B."/>
            <person name="Anantharaman K."/>
            <person name="Thomas B.C."/>
            <person name="Malmstrom R."/>
            <person name="Stieglmeier M."/>
            <person name="Klingl A."/>
            <person name="Woyke T."/>
            <person name="Ryan C.M."/>
            <person name="Banfield J.F."/>
        </authorList>
    </citation>
    <scope>NUCLEOTIDE SEQUENCE [LARGE SCALE GENOMIC DNA]</scope>
</reference>
<protein>
    <submittedName>
        <fullName evidence="1">Uncharacterized protein</fullName>
    </submittedName>
</protein>
<evidence type="ECO:0000313" key="1">
    <source>
        <dbReference type="EMBL" id="PJC52723.1"/>
    </source>
</evidence>
<name>A0A2M8FAG0_9BACT</name>
<dbReference type="EMBL" id="PFRH01000049">
    <property type="protein sequence ID" value="PJC52723.1"/>
    <property type="molecule type" value="Genomic_DNA"/>
</dbReference>
<dbReference type="AlphaFoldDB" id="A0A2M8FAG0"/>
<sequence length="890" mass="102130">MDDDTSQHIEAYWKHSNGMTKDHIEWAETIIQNEELGVWNYFQIRSLLPEQIREEIDGILSIDVPNELDRIFDTRAEFLDVLQKIDISLQFDSMQVEKVAKVIDIFRKEHEVLFEELTHGRKISLARVGVLDACVGYTFRRGVDPHFTITQYLYDRAKLPSELTEEFESEFHLEIPEWAEDIKSYDAFLSRDDADMRAFLDTHVGKLREMIAWLRNKLEEYSEKSHEILPKPTLRLPEEALNDIIGDLGRSPDEVTDIKKSYTEMMSLRFRKSVEDMFHIRMEHLSMQEQLWFLSFLRDKDKKMVEQVQTLTQVYGSNFLQLFLSIQYERSSGDHVVNLFSHLKKEDGEKILHVYTSVYEQIGDASLLLADEYGEGLSMSFADIQQALAVRAKDLVMGVHIESQGVDQKVIDSLCDELGAETPDVKVLSGFFRKIADSLGHHEAGTLDLASFQKGQDRLLESLRQEQKMGLFNRALAARGELAPIPEIHWRVDRGNEEYTRRFGFDLFKLLDHIKDPKRKKVLLEFGPGSGKSKQERAEAGFDEYYLDMAMANKVYYPLNKFIEGVIDWGALEQEIGPLTVGDREVLSDMMYKTLMISDGETSKNNFSYAHERIEQLTKDPSSLRNLLSQIAPSFGYMVVIPDTISTRDDQGNVIYPYKINLTAQDRKDLLHAEEGSVDARSNVFLKAKQLLAEDIQKYFWDGEDLYDAIPAYTSGIMVGDFSRIEALKDGQIDVAIGVRSTVYKRGDEYIQFLEDMSQKLKEGGIYIDDSIRDNDGWTYRIAEMLQARQSFPDGISLTIIIGPGFQGEDAQKGDVPLGFVMQKDVVMNDEIQSLLQGGYTLYDFDEYIKRYVYDGAHINQKTLMQLDDSGHLYETVSAFFPSGEVRVAA</sequence>
<dbReference type="Proteomes" id="UP000231456">
    <property type="component" value="Unassembled WGS sequence"/>
</dbReference>
<proteinExistence type="predicted"/>
<accession>A0A2M8FAG0</accession>